<proteinExistence type="predicted"/>
<keyword evidence="1" id="KW-0472">Membrane</keyword>
<feature type="domain" description="DUF4371" evidence="2">
    <location>
        <begin position="1"/>
        <end position="78"/>
    </location>
</feature>
<evidence type="ECO:0000256" key="1">
    <source>
        <dbReference type="SAM" id="Phobius"/>
    </source>
</evidence>
<dbReference type="PANTHER" id="PTHR11697:SF230">
    <property type="entry name" value="ZINC FINGER, MYM DOMAIN CONTAINING 1"/>
    <property type="match status" value="1"/>
</dbReference>
<accession>A0A9D4XXF4</accession>
<feature type="transmembrane region" description="Helical" evidence="1">
    <location>
        <begin position="164"/>
        <end position="184"/>
    </location>
</feature>
<keyword evidence="1" id="KW-0812">Transmembrane</keyword>
<comment type="caution">
    <text evidence="3">The sequence shown here is derived from an EMBL/GenBank/DDBJ whole genome shotgun (WGS) entry which is preliminary data.</text>
</comment>
<dbReference type="InterPro" id="IPR025398">
    <property type="entry name" value="DUF4371"/>
</dbReference>
<dbReference type="Gramene" id="Psat03G0374300-T1">
    <property type="protein sequence ID" value="KAI5428864.1"/>
    <property type="gene ID" value="KIW84_033743"/>
</dbReference>
<dbReference type="Proteomes" id="UP001058974">
    <property type="component" value="Chromosome 3"/>
</dbReference>
<gene>
    <name evidence="3" type="ORF">KIW84_033743</name>
</gene>
<protein>
    <recommendedName>
        <fullName evidence="2">DUF4371 domain-containing protein</fullName>
    </recommendedName>
</protein>
<keyword evidence="4" id="KW-1185">Reference proteome</keyword>
<dbReference type="Pfam" id="PF14291">
    <property type="entry name" value="DUF4371"/>
    <property type="match status" value="1"/>
</dbReference>
<reference evidence="3 4" key="1">
    <citation type="journal article" date="2022" name="Nat. Genet.">
        <title>Improved pea reference genome and pan-genome highlight genomic features and evolutionary characteristics.</title>
        <authorList>
            <person name="Yang T."/>
            <person name="Liu R."/>
            <person name="Luo Y."/>
            <person name="Hu S."/>
            <person name="Wang D."/>
            <person name="Wang C."/>
            <person name="Pandey M.K."/>
            <person name="Ge S."/>
            <person name="Xu Q."/>
            <person name="Li N."/>
            <person name="Li G."/>
            <person name="Huang Y."/>
            <person name="Saxena R.K."/>
            <person name="Ji Y."/>
            <person name="Li M."/>
            <person name="Yan X."/>
            <person name="He Y."/>
            <person name="Liu Y."/>
            <person name="Wang X."/>
            <person name="Xiang C."/>
            <person name="Varshney R.K."/>
            <person name="Ding H."/>
            <person name="Gao S."/>
            <person name="Zong X."/>
        </authorList>
    </citation>
    <scope>NUCLEOTIDE SEQUENCE [LARGE SCALE GENOMIC DNA]</scope>
    <source>
        <strain evidence="3 4">cv. Zhongwan 6</strain>
    </source>
</reference>
<name>A0A9D4XXF4_PEA</name>
<dbReference type="PANTHER" id="PTHR11697">
    <property type="entry name" value="GENERAL TRANSCRIPTION FACTOR 2-RELATED ZINC FINGER PROTEIN"/>
    <property type="match status" value="1"/>
</dbReference>
<keyword evidence="1" id="KW-1133">Transmembrane helix</keyword>
<dbReference type="EMBL" id="JAMSHJ010000003">
    <property type="protein sequence ID" value="KAI5428864.1"/>
    <property type="molecule type" value="Genomic_DNA"/>
</dbReference>
<organism evidence="3 4">
    <name type="scientific">Pisum sativum</name>
    <name type="common">Garden pea</name>
    <name type="synonym">Lathyrus oleraceus</name>
    <dbReference type="NCBI Taxonomy" id="3888"/>
    <lineage>
        <taxon>Eukaryota</taxon>
        <taxon>Viridiplantae</taxon>
        <taxon>Streptophyta</taxon>
        <taxon>Embryophyta</taxon>
        <taxon>Tracheophyta</taxon>
        <taxon>Spermatophyta</taxon>
        <taxon>Magnoliopsida</taxon>
        <taxon>eudicotyledons</taxon>
        <taxon>Gunneridae</taxon>
        <taxon>Pentapetalae</taxon>
        <taxon>rosids</taxon>
        <taxon>fabids</taxon>
        <taxon>Fabales</taxon>
        <taxon>Fabaceae</taxon>
        <taxon>Papilionoideae</taxon>
        <taxon>50 kb inversion clade</taxon>
        <taxon>NPAAA clade</taxon>
        <taxon>Hologalegina</taxon>
        <taxon>IRL clade</taxon>
        <taxon>Fabeae</taxon>
        <taxon>Lathyrus</taxon>
    </lineage>
</organism>
<dbReference type="AlphaFoldDB" id="A0A9D4XXF4"/>
<evidence type="ECO:0000259" key="2">
    <source>
        <dbReference type="Pfam" id="PF14291"/>
    </source>
</evidence>
<evidence type="ECO:0000313" key="3">
    <source>
        <dbReference type="EMBL" id="KAI5428864.1"/>
    </source>
</evidence>
<sequence length="186" mass="21165">MTSDDIQKELATCYAHEVTKVIMEELGDRQFSMLIVESRDISVKEHMAAMLSFSSIHDFFEYISLIVTTTNASYKRRDALTEAQHQDILNKLESGEKSRGMGLHQSSNLTRLGDTIWGSHHTTFLRLDQMWSSVLIVLSMVGEDGRGPSQAVGLIEKMESFLQMLISILVLLIFIMHTFIMMTMEQ</sequence>
<evidence type="ECO:0000313" key="4">
    <source>
        <dbReference type="Proteomes" id="UP001058974"/>
    </source>
</evidence>
<dbReference type="InterPro" id="IPR055298">
    <property type="entry name" value="AtLOH3-like"/>
</dbReference>